<dbReference type="Proteomes" id="UP001151760">
    <property type="component" value="Unassembled WGS sequence"/>
</dbReference>
<name>A0ABQ5EJG1_9ASTR</name>
<reference evidence="2" key="2">
    <citation type="submission" date="2022-01" db="EMBL/GenBank/DDBJ databases">
        <authorList>
            <person name="Yamashiro T."/>
            <person name="Shiraishi A."/>
            <person name="Satake H."/>
            <person name="Nakayama K."/>
        </authorList>
    </citation>
    <scope>NUCLEOTIDE SEQUENCE</scope>
</reference>
<dbReference type="EMBL" id="BQNB010016360">
    <property type="protein sequence ID" value="GJT50903.1"/>
    <property type="molecule type" value="Genomic_DNA"/>
</dbReference>
<comment type="caution">
    <text evidence="2">The sequence shown here is derived from an EMBL/GenBank/DDBJ whole genome shotgun (WGS) entry which is preliminary data.</text>
</comment>
<sequence length="440" mass="48825">MHAEYNVKEKRRLKSVVDRQTELLKVREGEIENLMAQLLLKEAEAAKAIRLRAEASNFETVEKSLRDETNALKERNAILEKERNALDVKVTELKASDMSKERKLTDLNVMVTSVKSQNDNLADQLEISSSGLQEKVTVYENCMEELEKFQDDRMKIVEDKFNKLYIDFVEMALHLEKKFYPYLLTNISGRRWLITQGMKLAIIKCMNSPEYLFALGAAIGKAIEKGMQDGLSVGITHGKEGRVLMDVAAYNPSAEVDYISALQQLQNVNFPLLAELKSNKDASIESVMNILRLEGPLAYKLGLDELQPNVDQLMVPIHHSPDKDVIGATALSLALDVSNVRVRKIKENIANQRLALHDVFVPLSEPLSVAALTGTEGTFDVVSATGDTTTALSITFAFASTIAPISLDDYEVIGAEDQVVADGNAASFPNVDDAELNIVH</sequence>
<protein>
    <submittedName>
        <fullName evidence="2">Uncharacterized protein</fullName>
    </submittedName>
</protein>
<reference evidence="2" key="1">
    <citation type="journal article" date="2022" name="Int. J. Mol. Sci.">
        <title>Draft Genome of Tanacetum Coccineum: Genomic Comparison of Closely Related Tanacetum-Family Plants.</title>
        <authorList>
            <person name="Yamashiro T."/>
            <person name="Shiraishi A."/>
            <person name="Nakayama K."/>
            <person name="Satake H."/>
        </authorList>
    </citation>
    <scope>NUCLEOTIDE SEQUENCE</scope>
</reference>
<evidence type="ECO:0000313" key="2">
    <source>
        <dbReference type="EMBL" id="GJT50903.1"/>
    </source>
</evidence>
<keyword evidence="3" id="KW-1185">Reference proteome</keyword>
<proteinExistence type="predicted"/>
<evidence type="ECO:0000313" key="3">
    <source>
        <dbReference type="Proteomes" id="UP001151760"/>
    </source>
</evidence>
<accession>A0ABQ5EJG1</accession>
<keyword evidence="1" id="KW-0175">Coiled coil</keyword>
<feature type="coiled-coil region" evidence="1">
    <location>
        <begin position="62"/>
        <end position="96"/>
    </location>
</feature>
<organism evidence="2 3">
    <name type="scientific">Tanacetum coccineum</name>
    <dbReference type="NCBI Taxonomy" id="301880"/>
    <lineage>
        <taxon>Eukaryota</taxon>
        <taxon>Viridiplantae</taxon>
        <taxon>Streptophyta</taxon>
        <taxon>Embryophyta</taxon>
        <taxon>Tracheophyta</taxon>
        <taxon>Spermatophyta</taxon>
        <taxon>Magnoliopsida</taxon>
        <taxon>eudicotyledons</taxon>
        <taxon>Gunneridae</taxon>
        <taxon>Pentapetalae</taxon>
        <taxon>asterids</taxon>
        <taxon>campanulids</taxon>
        <taxon>Asterales</taxon>
        <taxon>Asteraceae</taxon>
        <taxon>Asteroideae</taxon>
        <taxon>Anthemideae</taxon>
        <taxon>Anthemidinae</taxon>
        <taxon>Tanacetum</taxon>
    </lineage>
</organism>
<gene>
    <name evidence="2" type="ORF">Tco_0977060</name>
</gene>
<evidence type="ECO:0000256" key="1">
    <source>
        <dbReference type="SAM" id="Coils"/>
    </source>
</evidence>